<evidence type="ECO:0000313" key="3">
    <source>
        <dbReference type="EMBL" id="CAJ1936459.1"/>
    </source>
</evidence>
<feature type="region of interest" description="Disordered" evidence="1">
    <location>
        <begin position="50"/>
        <end position="92"/>
    </location>
</feature>
<feature type="transmembrane region" description="Helical" evidence="2">
    <location>
        <begin position="25"/>
        <end position="43"/>
    </location>
</feature>
<name>A0AAD2CU42_9STRA</name>
<organism evidence="3 4">
    <name type="scientific">Cylindrotheca closterium</name>
    <dbReference type="NCBI Taxonomy" id="2856"/>
    <lineage>
        <taxon>Eukaryota</taxon>
        <taxon>Sar</taxon>
        <taxon>Stramenopiles</taxon>
        <taxon>Ochrophyta</taxon>
        <taxon>Bacillariophyta</taxon>
        <taxon>Bacillariophyceae</taxon>
        <taxon>Bacillariophycidae</taxon>
        <taxon>Bacillariales</taxon>
        <taxon>Bacillariaceae</taxon>
        <taxon>Cylindrotheca</taxon>
    </lineage>
</organism>
<comment type="caution">
    <text evidence="3">The sequence shown here is derived from an EMBL/GenBank/DDBJ whole genome shotgun (WGS) entry which is preliminary data.</text>
</comment>
<keyword evidence="2" id="KW-1133">Transmembrane helix</keyword>
<accession>A0AAD2CU42</accession>
<dbReference type="EMBL" id="CAKOGP040000557">
    <property type="protein sequence ID" value="CAJ1936459.1"/>
    <property type="molecule type" value="Genomic_DNA"/>
</dbReference>
<evidence type="ECO:0000313" key="4">
    <source>
        <dbReference type="Proteomes" id="UP001295423"/>
    </source>
</evidence>
<dbReference type="Proteomes" id="UP001295423">
    <property type="component" value="Unassembled WGS sequence"/>
</dbReference>
<dbReference type="AlphaFoldDB" id="A0AAD2CU42"/>
<protein>
    <submittedName>
        <fullName evidence="3">Uncharacterized protein</fullName>
    </submittedName>
</protein>
<evidence type="ECO:0000256" key="1">
    <source>
        <dbReference type="SAM" id="MobiDB-lite"/>
    </source>
</evidence>
<keyword evidence="2" id="KW-0472">Membrane</keyword>
<reference evidence="3" key="1">
    <citation type="submission" date="2023-08" db="EMBL/GenBank/DDBJ databases">
        <authorList>
            <person name="Audoor S."/>
            <person name="Bilcke G."/>
        </authorList>
    </citation>
    <scope>NUCLEOTIDE SEQUENCE</scope>
</reference>
<feature type="compositionally biased region" description="Basic and acidic residues" evidence="1">
    <location>
        <begin position="50"/>
        <end position="60"/>
    </location>
</feature>
<sequence length="168" mass="17956">MKQDEEGAVAERDSKGGAASHRCKGLIVILLLLALGSGLYMVLRSKAPDINKDARNDPSGRTDFPSGAPRMESKTNMPSLNPTTPPMFGPPSIEDCIPIARGKAIDGQDEMLLQYTGSGTIQSGAVRGKFNGGPKERFGGSCVRLPENVSPEIAIRKPSRYCTNQRAP</sequence>
<proteinExistence type="predicted"/>
<keyword evidence="4" id="KW-1185">Reference proteome</keyword>
<keyword evidence="2" id="KW-0812">Transmembrane</keyword>
<evidence type="ECO:0000256" key="2">
    <source>
        <dbReference type="SAM" id="Phobius"/>
    </source>
</evidence>
<gene>
    <name evidence="3" type="ORF">CYCCA115_LOCUS5202</name>
</gene>